<dbReference type="Proteomes" id="UP000510647">
    <property type="component" value="Chromosome 1"/>
</dbReference>
<name>A0A7H9HL05_9SACH</name>
<feature type="compositionally biased region" description="Polar residues" evidence="3">
    <location>
        <begin position="199"/>
        <end position="209"/>
    </location>
</feature>
<evidence type="ECO:0000313" key="6">
    <source>
        <dbReference type="Proteomes" id="UP000510647"/>
    </source>
</evidence>
<feature type="compositionally biased region" description="Basic residues" evidence="3">
    <location>
        <begin position="497"/>
        <end position="510"/>
    </location>
</feature>
<organism evidence="5 6">
    <name type="scientific">Torulaspora globosa</name>
    <dbReference type="NCBI Taxonomy" id="48254"/>
    <lineage>
        <taxon>Eukaryota</taxon>
        <taxon>Fungi</taxon>
        <taxon>Dikarya</taxon>
        <taxon>Ascomycota</taxon>
        <taxon>Saccharomycotina</taxon>
        <taxon>Saccharomycetes</taxon>
        <taxon>Saccharomycetales</taxon>
        <taxon>Saccharomycetaceae</taxon>
        <taxon>Torulaspora</taxon>
    </lineage>
</organism>
<feature type="domain" description="EH" evidence="4">
    <location>
        <begin position="561"/>
        <end position="643"/>
    </location>
</feature>
<dbReference type="GO" id="GO:0031505">
    <property type="term" value="P:fungal-type cell wall organization"/>
    <property type="evidence" value="ECO:0007669"/>
    <property type="project" value="UniProtKB-ARBA"/>
</dbReference>
<evidence type="ECO:0000313" key="5">
    <source>
        <dbReference type="EMBL" id="QLQ78508.1"/>
    </source>
</evidence>
<feature type="region of interest" description="Disordered" evidence="3">
    <location>
        <begin position="1"/>
        <end position="20"/>
    </location>
</feature>
<accession>A0A7H9HL05</accession>
<gene>
    <name evidence="5" type="ORF">HG537_0A07550</name>
</gene>
<feature type="compositionally biased region" description="Acidic residues" evidence="3">
    <location>
        <begin position="287"/>
        <end position="298"/>
    </location>
</feature>
<feature type="compositionally biased region" description="Low complexity" evidence="3">
    <location>
        <begin position="258"/>
        <end position="271"/>
    </location>
</feature>
<evidence type="ECO:0000256" key="2">
    <source>
        <dbReference type="ARBA" id="ARBA00061579"/>
    </source>
</evidence>
<feature type="compositionally biased region" description="Basic and acidic residues" evidence="3">
    <location>
        <begin position="391"/>
        <end position="402"/>
    </location>
</feature>
<feature type="compositionally biased region" description="Low complexity" evidence="3">
    <location>
        <begin position="179"/>
        <end position="189"/>
    </location>
</feature>
<feature type="compositionally biased region" description="Polar residues" evidence="3">
    <location>
        <begin position="299"/>
        <end position="310"/>
    </location>
</feature>
<dbReference type="OrthoDB" id="10045710at2759"/>
<feature type="region of interest" description="Disordered" evidence="3">
    <location>
        <begin position="135"/>
        <end position="217"/>
    </location>
</feature>
<dbReference type="GO" id="GO:0000407">
    <property type="term" value="C:phagophore assembly site"/>
    <property type="evidence" value="ECO:0007669"/>
    <property type="project" value="UniProtKB-ARBA"/>
</dbReference>
<feature type="compositionally biased region" description="Basic residues" evidence="3">
    <location>
        <begin position="422"/>
        <end position="432"/>
    </location>
</feature>
<dbReference type="Pfam" id="PF12763">
    <property type="entry name" value="EH"/>
    <property type="match status" value="1"/>
</dbReference>
<evidence type="ECO:0000256" key="1">
    <source>
        <dbReference type="ARBA" id="ARBA00023098"/>
    </source>
</evidence>
<feature type="region of interest" description="Disordered" evidence="3">
    <location>
        <begin position="246"/>
        <end position="271"/>
    </location>
</feature>
<keyword evidence="1" id="KW-0443">Lipid metabolism</keyword>
<feature type="compositionally biased region" description="Low complexity" evidence="3">
    <location>
        <begin position="96"/>
        <end position="107"/>
    </location>
</feature>
<protein>
    <recommendedName>
        <fullName evidence="4">EH domain-containing protein</fullName>
    </recommendedName>
</protein>
<comment type="similarity">
    <text evidence="2">Belongs to the IRS4 family.</text>
</comment>
<evidence type="ECO:0000256" key="3">
    <source>
        <dbReference type="SAM" id="MobiDB-lite"/>
    </source>
</evidence>
<dbReference type="CDD" id="cd00052">
    <property type="entry name" value="EH"/>
    <property type="match status" value="1"/>
</dbReference>
<proteinExistence type="inferred from homology"/>
<reference evidence="5 6" key="1">
    <citation type="submission" date="2020-06" db="EMBL/GenBank/DDBJ databases">
        <title>The yeast mating-type switching endonuclease HO is a domesticated member of an unorthodox homing genetic element family.</title>
        <authorList>
            <person name="Coughlan A.Y."/>
            <person name="Lombardi L."/>
            <person name="Braun-Galleani S."/>
            <person name="Martos A.R."/>
            <person name="Galeote V."/>
            <person name="Bigey F."/>
            <person name="Dequin S."/>
            <person name="Byrne K.P."/>
            <person name="Wolfe K.H."/>
        </authorList>
    </citation>
    <scope>NUCLEOTIDE SEQUENCE [LARGE SCALE GENOMIC DNA]</scope>
    <source>
        <strain evidence="5 6">CBS2947</strain>
    </source>
</reference>
<dbReference type="SUPFAM" id="SSF47473">
    <property type="entry name" value="EF-hand"/>
    <property type="match status" value="1"/>
</dbReference>
<feature type="compositionally biased region" description="Low complexity" evidence="3">
    <location>
        <begin position="73"/>
        <end position="85"/>
    </location>
</feature>
<feature type="compositionally biased region" description="Polar residues" evidence="3">
    <location>
        <begin position="140"/>
        <end position="149"/>
    </location>
</feature>
<keyword evidence="6" id="KW-1185">Reference proteome</keyword>
<feature type="compositionally biased region" description="Basic and acidic residues" evidence="3">
    <location>
        <begin position="108"/>
        <end position="117"/>
    </location>
</feature>
<dbReference type="Gene3D" id="1.10.238.10">
    <property type="entry name" value="EF-hand"/>
    <property type="match status" value="1"/>
</dbReference>
<feature type="region of interest" description="Disordered" evidence="3">
    <location>
        <begin position="25"/>
        <end position="118"/>
    </location>
</feature>
<dbReference type="EMBL" id="CP059267">
    <property type="protein sequence ID" value="QLQ78508.1"/>
    <property type="molecule type" value="Genomic_DNA"/>
</dbReference>
<dbReference type="SMART" id="SM00027">
    <property type="entry name" value="EH"/>
    <property type="match status" value="1"/>
</dbReference>
<dbReference type="AlphaFoldDB" id="A0A7H9HL05"/>
<evidence type="ECO:0000259" key="4">
    <source>
        <dbReference type="SMART" id="SM00027"/>
    </source>
</evidence>
<dbReference type="InterPro" id="IPR000261">
    <property type="entry name" value="EH_dom"/>
</dbReference>
<feature type="compositionally biased region" description="Basic and acidic residues" evidence="3">
    <location>
        <begin position="433"/>
        <end position="445"/>
    </location>
</feature>
<dbReference type="GO" id="GO:0006629">
    <property type="term" value="P:lipid metabolic process"/>
    <property type="evidence" value="ECO:0007669"/>
    <property type="project" value="UniProtKB-KW"/>
</dbReference>
<feature type="compositionally biased region" description="Basic residues" evidence="3">
    <location>
        <begin position="474"/>
        <end position="490"/>
    </location>
</feature>
<sequence>MFDKKKRQHGTADLSEQAMNDSVRAAQVIFQRHSEGQISGGSGSTGSVNLTVPQAKAKKHGNSRPGSQRPFRSGVSVAPSSGSSGQQLSRPVSPLASESAHAAAAMAHNRESDRQQEELLALAVLPQVPKRVISSGKIAQDSTRSNPSSGEFIGSHTGTREKLPVSRSRPASVILRQTASQASSASQSQLEVRQPPLQRASTANSTSTVPIGDREKVKKFELRTLAGRIPPPDIYFETMSDDIELDEESAGSDKDAGSFSHQLSSSSNVSSSSALSIVMGGSSYLADEGDLDSDEQEFQSDTGEYSGSENESPERSQIHIPEHAFSVSSLPVESETNSSSTPVKINATYGVLNRIGHGNVTYQGTLPDLIPNHTRRTRIERFKTKLFGAKNKSDEANNKELSKSSVTADEDGRPVVTTNHNLRFRTTMRRERHSSNDLDNDRAPEQLDGTITNTGVLVDSDDDDTDSTDDRKDDKKRKRRAARLKRRLKHTAAPYSHHLHHHETRHHMSRKGFNEDKPWKSHKDVGFVTPAERKRYEGMWVSNRCLYLELLPWWSSVISGQSAPPVRLPEDGLILNLVVKDIWARSNLPYDLLRQIYEKVDTRGDGTLDRKSFIVGMWLVDQCLYGRKLPKKINQQVWDSVDKYVVNVLNSTAMKHLGKSKKKLMKQEIKNIKKDIKNVHL</sequence>
<feature type="region of interest" description="Disordered" evidence="3">
    <location>
        <begin position="286"/>
        <end position="316"/>
    </location>
</feature>
<dbReference type="FunFam" id="1.10.238.10:FF:000326">
    <property type="entry name" value="IRS4p EH domain-containing protein"/>
    <property type="match status" value="1"/>
</dbReference>
<feature type="region of interest" description="Disordered" evidence="3">
    <location>
        <begin position="390"/>
        <end position="515"/>
    </location>
</feature>
<dbReference type="InterPro" id="IPR011992">
    <property type="entry name" value="EF-hand-dom_pair"/>
</dbReference>